<keyword evidence="3" id="KW-1185">Reference proteome</keyword>
<organism evidence="2 3">
    <name type="scientific">Clohesyomyces aquaticus</name>
    <dbReference type="NCBI Taxonomy" id="1231657"/>
    <lineage>
        <taxon>Eukaryota</taxon>
        <taxon>Fungi</taxon>
        <taxon>Dikarya</taxon>
        <taxon>Ascomycota</taxon>
        <taxon>Pezizomycotina</taxon>
        <taxon>Dothideomycetes</taxon>
        <taxon>Pleosporomycetidae</taxon>
        <taxon>Pleosporales</taxon>
        <taxon>Lindgomycetaceae</taxon>
        <taxon>Clohesyomyces</taxon>
    </lineage>
</organism>
<proteinExistence type="predicted"/>
<dbReference type="Gene3D" id="1.20.120.1020">
    <property type="entry name" value="Prion-inhibition and propagation, HeLo domain"/>
    <property type="match status" value="1"/>
</dbReference>
<keyword evidence="2" id="KW-0034">Amyloid</keyword>
<sequence length="234" mass="26811">MSNVSEDVLQIPIQRYGQPIREPGDQLAPGSFDIKFMPNLNQIAYFYLNKRFQKVAVESAKQCEAIWRHQTRNLWRGEWHGASESLDWIKLLSKDEYPPVQNLKKSRERLFQMYIDSSEEDEFPKNRYGVKPNVNASLNNFPFQTLLLLPTRIPAMPVPVEPISLAVGAVALASLFSTYIECFNYFKAGQGLEEDFELLLVKLDVEKTRLLIWGYAVGVLKPEGEGLVPELEET</sequence>
<name>A0A1Y2A275_9PLEO</name>
<keyword evidence="2" id="KW-0640">Prion</keyword>
<accession>A0A1Y2A275</accession>
<dbReference type="AlphaFoldDB" id="A0A1Y2A275"/>
<dbReference type="InterPro" id="IPR038305">
    <property type="entry name" value="HeLo_sf"/>
</dbReference>
<dbReference type="Proteomes" id="UP000193144">
    <property type="component" value="Unassembled WGS sequence"/>
</dbReference>
<evidence type="ECO:0000313" key="3">
    <source>
        <dbReference type="Proteomes" id="UP000193144"/>
    </source>
</evidence>
<protein>
    <submittedName>
        <fullName evidence="2">Prion-inhibition and propagation-domain-containing protein</fullName>
    </submittedName>
</protein>
<gene>
    <name evidence="2" type="ORF">BCR34DRAFT_597623</name>
</gene>
<feature type="domain" description="Prion-inhibition and propagation HeLo" evidence="1">
    <location>
        <begin position="165"/>
        <end position="223"/>
    </location>
</feature>
<dbReference type="Pfam" id="PF14479">
    <property type="entry name" value="HeLo"/>
    <property type="match status" value="1"/>
</dbReference>
<dbReference type="InterPro" id="IPR029498">
    <property type="entry name" value="HeLo_dom"/>
</dbReference>
<comment type="caution">
    <text evidence="2">The sequence shown here is derived from an EMBL/GenBank/DDBJ whole genome shotgun (WGS) entry which is preliminary data.</text>
</comment>
<reference evidence="2 3" key="1">
    <citation type="submission" date="2016-07" db="EMBL/GenBank/DDBJ databases">
        <title>Pervasive Adenine N6-methylation of Active Genes in Fungi.</title>
        <authorList>
            <consortium name="DOE Joint Genome Institute"/>
            <person name="Mondo S.J."/>
            <person name="Dannebaum R.O."/>
            <person name="Kuo R.C."/>
            <person name="Labutti K."/>
            <person name="Haridas S."/>
            <person name="Kuo A."/>
            <person name="Salamov A."/>
            <person name="Ahrendt S.R."/>
            <person name="Lipzen A."/>
            <person name="Sullivan W."/>
            <person name="Andreopoulos W.B."/>
            <person name="Clum A."/>
            <person name="Lindquist E."/>
            <person name="Daum C."/>
            <person name="Ramamoorthy G.K."/>
            <person name="Gryganskyi A."/>
            <person name="Culley D."/>
            <person name="Magnuson J.K."/>
            <person name="James T.Y."/>
            <person name="O'Malley M.A."/>
            <person name="Stajich J.E."/>
            <person name="Spatafora J.W."/>
            <person name="Visel A."/>
            <person name="Grigoriev I.V."/>
        </authorList>
    </citation>
    <scope>NUCLEOTIDE SEQUENCE [LARGE SCALE GENOMIC DNA]</scope>
    <source>
        <strain evidence="2 3">CBS 115471</strain>
    </source>
</reference>
<dbReference type="STRING" id="1231657.A0A1Y2A275"/>
<evidence type="ECO:0000313" key="2">
    <source>
        <dbReference type="EMBL" id="ORY16619.1"/>
    </source>
</evidence>
<dbReference type="EMBL" id="MCFA01000017">
    <property type="protein sequence ID" value="ORY16619.1"/>
    <property type="molecule type" value="Genomic_DNA"/>
</dbReference>
<evidence type="ECO:0000259" key="1">
    <source>
        <dbReference type="Pfam" id="PF14479"/>
    </source>
</evidence>
<dbReference type="OrthoDB" id="3681814at2759"/>